<comment type="similarity">
    <text evidence="2">Belongs to the CorA metal ion transporter (MIT) (TC 1.A.35) family.</text>
</comment>
<accession>A0A923L1Q9</accession>
<evidence type="ECO:0000256" key="9">
    <source>
        <dbReference type="ARBA" id="ARBA00023136"/>
    </source>
</evidence>
<evidence type="ECO:0000256" key="11">
    <source>
        <dbReference type="ARBA" id="ARBA00045497"/>
    </source>
</evidence>
<reference evidence="13" key="1">
    <citation type="submission" date="2020-08" db="EMBL/GenBank/DDBJ databases">
        <title>Genome public.</title>
        <authorList>
            <person name="Liu C."/>
            <person name="Sun Q."/>
        </authorList>
    </citation>
    <scope>NUCLEOTIDE SEQUENCE</scope>
    <source>
        <strain evidence="13">BX8</strain>
    </source>
</reference>
<gene>
    <name evidence="13" type="ORF">H8S23_12120</name>
</gene>
<comment type="subcellular location">
    <subcellularLocation>
        <location evidence="1">Cell membrane</location>
        <topology evidence="1">Multi-pass membrane protein</topology>
    </subcellularLocation>
</comment>
<dbReference type="GO" id="GO:0005886">
    <property type="term" value="C:plasma membrane"/>
    <property type="evidence" value="ECO:0007669"/>
    <property type="project" value="UniProtKB-SubCell"/>
</dbReference>
<dbReference type="Pfam" id="PF01544">
    <property type="entry name" value="CorA"/>
    <property type="match status" value="1"/>
</dbReference>
<keyword evidence="8" id="KW-0406">Ion transport</keyword>
<evidence type="ECO:0000256" key="6">
    <source>
        <dbReference type="ARBA" id="ARBA00022842"/>
    </source>
</evidence>
<evidence type="ECO:0000256" key="10">
    <source>
        <dbReference type="ARBA" id="ARBA00034269"/>
    </source>
</evidence>
<proteinExistence type="inferred from homology"/>
<evidence type="ECO:0000256" key="5">
    <source>
        <dbReference type="ARBA" id="ARBA00022692"/>
    </source>
</evidence>
<dbReference type="GO" id="GO:0015087">
    <property type="term" value="F:cobalt ion transmembrane transporter activity"/>
    <property type="evidence" value="ECO:0007669"/>
    <property type="project" value="TreeGrafter"/>
</dbReference>
<dbReference type="GO" id="GO:0000287">
    <property type="term" value="F:magnesium ion binding"/>
    <property type="evidence" value="ECO:0007669"/>
    <property type="project" value="TreeGrafter"/>
</dbReference>
<evidence type="ECO:0000256" key="12">
    <source>
        <dbReference type="SAM" id="Phobius"/>
    </source>
</evidence>
<dbReference type="GO" id="GO:0050897">
    <property type="term" value="F:cobalt ion binding"/>
    <property type="evidence" value="ECO:0007669"/>
    <property type="project" value="TreeGrafter"/>
</dbReference>
<dbReference type="GO" id="GO:0015095">
    <property type="term" value="F:magnesium ion transmembrane transporter activity"/>
    <property type="evidence" value="ECO:0007669"/>
    <property type="project" value="TreeGrafter"/>
</dbReference>
<evidence type="ECO:0000256" key="8">
    <source>
        <dbReference type="ARBA" id="ARBA00023065"/>
    </source>
</evidence>
<evidence type="ECO:0000256" key="7">
    <source>
        <dbReference type="ARBA" id="ARBA00022989"/>
    </source>
</evidence>
<comment type="catalytic activity">
    <reaction evidence="10">
        <text>Mg(2+)(in) = Mg(2+)(out)</text>
        <dbReference type="Rhea" id="RHEA:29827"/>
        <dbReference type="ChEBI" id="CHEBI:18420"/>
    </reaction>
</comment>
<keyword evidence="5 12" id="KW-0812">Transmembrane</keyword>
<feature type="transmembrane region" description="Helical" evidence="12">
    <location>
        <begin position="277"/>
        <end position="297"/>
    </location>
</feature>
<name>A0A923L1Q9_9FIRM</name>
<dbReference type="SUPFAM" id="SSF144083">
    <property type="entry name" value="Magnesium transport protein CorA, transmembrane region"/>
    <property type="match status" value="1"/>
</dbReference>
<dbReference type="EMBL" id="JACONZ010000004">
    <property type="protein sequence ID" value="MBC5582254.1"/>
    <property type="molecule type" value="Genomic_DNA"/>
</dbReference>
<evidence type="ECO:0000256" key="1">
    <source>
        <dbReference type="ARBA" id="ARBA00004651"/>
    </source>
</evidence>
<organism evidence="13 14">
    <name type="scientific">Anaerofilum hominis</name>
    <dbReference type="NCBI Taxonomy" id="2763016"/>
    <lineage>
        <taxon>Bacteria</taxon>
        <taxon>Bacillati</taxon>
        <taxon>Bacillota</taxon>
        <taxon>Clostridia</taxon>
        <taxon>Eubacteriales</taxon>
        <taxon>Oscillospiraceae</taxon>
        <taxon>Anaerofilum</taxon>
    </lineage>
</organism>
<dbReference type="InterPro" id="IPR002523">
    <property type="entry name" value="MgTranspt_CorA/ZnTranspt_ZntB"/>
</dbReference>
<keyword evidence="3" id="KW-0813">Transport</keyword>
<dbReference type="AlphaFoldDB" id="A0A923L1Q9"/>
<evidence type="ECO:0000313" key="14">
    <source>
        <dbReference type="Proteomes" id="UP000659630"/>
    </source>
</evidence>
<dbReference type="PANTHER" id="PTHR46494">
    <property type="entry name" value="CORA FAMILY METAL ION TRANSPORTER (EUROFUNG)"/>
    <property type="match status" value="1"/>
</dbReference>
<feature type="transmembrane region" description="Helical" evidence="12">
    <location>
        <begin position="246"/>
        <end position="265"/>
    </location>
</feature>
<keyword evidence="9 12" id="KW-0472">Membrane</keyword>
<evidence type="ECO:0000256" key="3">
    <source>
        <dbReference type="ARBA" id="ARBA00022448"/>
    </source>
</evidence>
<keyword evidence="6" id="KW-0460">Magnesium</keyword>
<keyword evidence="7 12" id="KW-1133">Transmembrane helix</keyword>
<comment type="caution">
    <text evidence="13">The sequence shown here is derived from an EMBL/GenBank/DDBJ whole genome shotgun (WGS) entry which is preliminary data.</text>
</comment>
<dbReference type="Proteomes" id="UP000659630">
    <property type="component" value="Unassembled WGS sequence"/>
</dbReference>
<dbReference type="InterPro" id="IPR045863">
    <property type="entry name" value="CorA_TM1_TM2"/>
</dbReference>
<dbReference type="SUPFAM" id="SSF143865">
    <property type="entry name" value="CorA soluble domain-like"/>
    <property type="match status" value="1"/>
</dbReference>
<dbReference type="RefSeq" id="WP_186888594.1">
    <property type="nucleotide sequence ID" value="NZ_JACONZ010000004.1"/>
</dbReference>
<evidence type="ECO:0000256" key="2">
    <source>
        <dbReference type="ARBA" id="ARBA00009765"/>
    </source>
</evidence>
<dbReference type="Gene3D" id="1.20.58.340">
    <property type="entry name" value="Magnesium transport protein CorA, transmembrane region"/>
    <property type="match status" value="2"/>
</dbReference>
<dbReference type="FunFam" id="1.20.58.340:FF:000004">
    <property type="entry name" value="Magnesium transport protein CorA"/>
    <property type="match status" value="1"/>
</dbReference>
<evidence type="ECO:0000313" key="13">
    <source>
        <dbReference type="EMBL" id="MBC5582254.1"/>
    </source>
</evidence>
<sequence length="303" mass="34736">MIYRIEEGHFVPLPDGTGRPTGPCFGLFPLAQAQQVFDSLGIGAPFLPELLSGRAAKFESHDGFDLIRLSVLNGQKIALSSHPVVLYLSQGMLLAFSDSERMRRALASYAEKADEVAFDRVLYFLFKRLTEEDSVRLDDIESEILQLEDRLLEGEHTPECARQIAALRRKLFTLKSYYEQFYNLLDGIMENENGLFGREALRYFKIFSGKLDRLGRHTGNLRDYITQVRESYQAQVDIELNKIMKLFTVITAVISPLTLIAGWYGMNFSMPEYRWALGYPAVLLLSVSVVALCIYYFKKHRWF</sequence>
<evidence type="ECO:0000256" key="4">
    <source>
        <dbReference type="ARBA" id="ARBA00022475"/>
    </source>
</evidence>
<comment type="function">
    <text evidence="11">Mediates influx of magnesium ions. Alternates between open and closed states. Activated by low cytoplasmic Mg(2+) levels. Inactive when cytoplasmic Mg(2+) levels are high.</text>
</comment>
<protein>
    <submittedName>
        <fullName evidence="13">Magnesium transporter</fullName>
    </submittedName>
</protein>
<dbReference type="PANTHER" id="PTHR46494:SF1">
    <property type="entry name" value="CORA FAMILY METAL ION TRANSPORTER (EUROFUNG)"/>
    <property type="match status" value="1"/>
</dbReference>
<keyword evidence="14" id="KW-1185">Reference proteome</keyword>
<dbReference type="CDD" id="cd12826">
    <property type="entry name" value="EcCorA_ZntB-like_u1"/>
    <property type="match status" value="1"/>
</dbReference>
<keyword evidence="4" id="KW-1003">Cell membrane</keyword>
<dbReference type="InterPro" id="IPR045861">
    <property type="entry name" value="CorA_cytoplasmic_dom"/>
</dbReference>